<feature type="non-terminal residue" evidence="1">
    <location>
        <position position="59"/>
    </location>
</feature>
<comment type="caution">
    <text evidence="1">The sequence shown here is derived from an EMBL/GenBank/DDBJ whole genome shotgun (WGS) entry which is preliminary data.</text>
</comment>
<reference evidence="2" key="1">
    <citation type="submission" date="2012-08" db="EMBL/GenBank/DDBJ databases">
        <title>The Genome Sequence of Wuchereria bancrofti.</title>
        <authorList>
            <person name="Nutman T.B."/>
            <person name="Fink D.L."/>
            <person name="Russ C."/>
            <person name="Young S."/>
            <person name="Zeng Q."/>
            <person name="Koehrsen M."/>
            <person name="Alvarado L."/>
            <person name="Berlin A."/>
            <person name="Chapman S.B."/>
            <person name="Chen Z."/>
            <person name="Freedman E."/>
            <person name="Gellesch M."/>
            <person name="Goldberg J."/>
            <person name="Griggs A."/>
            <person name="Gujja S."/>
            <person name="Heilman E.R."/>
            <person name="Heiman D."/>
            <person name="Hepburn T."/>
            <person name="Howarth C."/>
            <person name="Jen D."/>
            <person name="Larson L."/>
            <person name="Lewis B."/>
            <person name="Mehta T."/>
            <person name="Park D."/>
            <person name="Pearson M."/>
            <person name="Roberts A."/>
            <person name="Saif S."/>
            <person name="Shea T."/>
            <person name="Shenoy N."/>
            <person name="Sisk P."/>
            <person name="Stolte C."/>
            <person name="Sykes S."/>
            <person name="Walk T."/>
            <person name="White J."/>
            <person name="Yandava C."/>
            <person name="Haas B."/>
            <person name="Henn M.R."/>
            <person name="Nusbaum C."/>
            <person name="Birren B."/>
        </authorList>
    </citation>
    <scope>NUCLEOTIDE SEQUENCE [LARGE SCALE GENOMIC DNA]</scope>
    <source>
        <strain evidence="2">NA</strain>
    </source>
</reference>
<protein>
    <submittedName>
        <fullName evidence="1">Uncharacterized protein</fullName>
    </submittedName>
</protein>
<proteinExistence type="predicted"/>
<dbReference type="Proteomes" id="UP000004810">
    <property type="component" value="Unassembled WGS sequence"/>
</dbReference>
<dbReference type="AlphaFoldDB" id="J9EJ76"/>
<gene>
    <name evidence="1" type="ORF">WUBG_12047</name>
</gene>
<sequence length="59" mass="7054">MGNCDKADFNEMYNSHLQSQVLSRTDERYAKKNLLRQEVEDISKRDYVFYLAIAHTRLK</sequence>
<evidence type="ECO:0000313" key="2">
    <source>
        <dbReference type="Proteomes" id="UP000004810"/>
    </source>
</evidence>
<evidence type="ECO:0000313" key="1">
    <source>
        <dbReference type="EMBL" id="EJW77042.1"/>
    </source>
</evidence>
<accession>J9EJ76</accession>
<organism evidence="1 2">
    <name type="scientific">Wuchereria bancrofti</name>
    <dbReference type="NCBI Taxonomy" id="6293"/>
    <lineage>
        <taxon>Eukaryota</taxon>
        <taxon>Metazoa</taxon>
        <taxon>Ecdysozoa</taxon>
        <taxon>Nematoda</taxon>
        <taxon>Chromadorea</taxon>
        <taxon>Rhabditida</taxon>
        <taxon>Spirurina</taxon>
        <taxon>Spiruromorpha</taxon>
        <taxon>Filarioidea</taxon>
        <taxon>Onchocercidae</taxon>
        <taxon>Wuchereria</taxon>
    </lineage>
</organism>
<dbReference type="EMBL" id="ADBV01008273">
    <property type="protein sequence ID" value="EJW77042.1"/>
    <property type="molecule type" value="Genomic_DNA"/>
</dbReference>
<name>J9EJ76_WUCBA</name>